<evidence type="ECO:0000256" key="2">
    <source>
        <dbReference type="ARBA" id="ARBA00022692"/>
    </source>
</evidence>
<evidence type="ECO:0000256" key="6">
    <source>
        <dbReference type="SAM" id="Phobius"/>
    </source>
</evidence>
<evidence type="ECO:0000259" key="7">
    <source>
        <dbReference type="Pfam" id="PF01545"/>
    </source>
</evidence>
<keyword evidence="4 6" id="KW-1133">Transmembrane helix</keyword>
<evidence type="ECO:0000256" key="5">
    <source>
        <dbReference type="ARBA" id="ARBA00023136"/>
    </source>
</evidence>
<dbReference type="RefSeq" id="WP_161725230.1">
    <property type="nucleotide sequence ID" value="NZ_JBHOMY010000035.1"/>
</dbReference>
<dbReference type="SUPFAM" id="SSF161111">
    <property type="entry name" value="Cation efflux protein transmembrane domain-like"/>
    <property type="match status" value="1"/>
</dbReference>
<comment type="subcellular location">
    <subcellularLocation>
        <location evidence="1">Membrane</location>
        <topology evidence="1">Multi-pass membrane protein</topology>
    </subcellularLocation>
</comment>
<dbReference type="InterPro" id="IPR058533">
    <property type="entry name" value="Cation_efflux_TM"/>
</dbReference>
<sequence>MSDDDDDKIQDYSHVTPAYRRALWTVVVLNVGYGLAEIVAGFVSGSQALKADALDFLGDGTITLLGLLAIGWSLVWRARSALLQGIFLGLLGLGILVTSAYRVFVLHQPEAEIMGLFGVIALVVNVASAWVLLPHRSGDANVRAVWLFSRNDAIGNVAVIIAAGLVAWTATPWPDLVVAVVIAGLFLQSSWAIIKDARRDLRTVQASA</sequence>
<dbReference type="Proteomes" id="UP001593940">
    <property type="component" value="Unassembled WGS sequence"/>
</dbReference>
<feature type="transmembrane region" description="Helical" evidence="6">
    <location>
        <begin position="82"/>
        <end position="101"/>
    </location>
</feature>
<protein>
    <submittedName>
        <fullName evidence="8">Cation diffusion facilitator family transporter</fullName>
    </submittedName>
</protein>
<keyword evidence="3" id="KW-0813">Transport</keyword>
<keyword evidence="9" id="KW-1185">Reference proteome</keyword>
<feature type="transmembrane region" description="Helical" evidence="6">
    <location>
        <begin position="113"/>
        <end position="133"/>
    </location>
</feature>
<keyword evidence="3" id="KW-0864">Zinc transport</keyword>
<name>A0ABV6Y9Y2_9HYPH</name>
<dbReference type="PANTHER" id="PTHR11562:SF17">
    <property type="entry name" value="RE54080P-RELATED"/>
    <property type="match status" value="1"/>
</dbReference>
<dbReference type="InterPro" id="IPR050681">
    <property type="entry name" value="CDF/SLC30A"/>
</dbReference>
<dbReference type="PANTHER" id="PTHR11562">
    <property type="entry name" value="CATION EFFLUX PROTEIN/ ZINC TRANSPORTER"/>
    <property type="match status" value="1"/>
</dbReference>
<feature type="domain" description="Cation efflux protein transmembrane" evidence="7">
    <location>
        <begin position="24"/>
        <end position="201"/>
    </location>
</feature>
<keyword evidence="3" id="KW-0862">Zinc</keyword>
<comment type="caution">
    <text evidence="8">The sequence shown here is derived from an EMBL/GenBank/DDBJ whole genome shotgun (WGS) entry which is preliminary data.</text>
</comment>
<evidence type="ECO:0000313" key="9">
    <source>
        <dbReference type="Proteomes" id="UP001593940"/>
    </source>
</evidence>
<keyword evidence="5 6" id="KW-0472">Membrane</keyword>
<dbReference type="Pfam" id="PF01545">
    <property type="entry name" value="Cation_efflux"/>
    <property type="match status" value="1"/>
</dbReference>
<evidence type="ECO:0000256" key="1">
    <source>
        <dbReference type="ARBA" id="ARBA00004141"/>
    </source>
</evidence>
<gene>
    <name evidence="8" type="ORF">ACETIH_14410</name>
</gene>
<feature type="transmembrane region" description="Helical" evidence="6">
    <location>
        <begin position="153"/>
        <end position="170"/>
    </location>
</feature>
<keyword evidence="3" id="KW-0406">Ion transport</keyword>
<dbReference type="EMBL" id="JBHOMY010000035">
    <property type="protein sequence ID" value="MFC1457885.1"/>
    <property type="molecule type" value="Genomic_DNA"/>
</dbReference>
<dbReference type="InterPro" id="IPR027469">
    <property type="entry name" value="Cation_efflux_TMD_sf"/>
</dbReference>
<feature type="transmembrane region" description="Helical" evidence="6">
    <location>
        <begin position="22"/>
        <end position="44"/>
    </location>
</feature>
<feature type="transmembrane region" description="Helical" evidence="6">
    <location>
        <begin position="56"/>
        <end position="75"/>
    </location>
</feature>
<dbReference type="Gene3D" id="1.20.1510.10">
    <property type="entry name" value="Cation efflux protein transmembrane domain"/>
    <property type="match status" value="1"/>
</dbReference>
<organism evidence="8 9">
    <name type="scientific">Microvirga arabica</name>
    <dbReference type="NCBI Taxonomy" id="1128671"/>
    <lineage>
        <taxon>Bacteria</taxon>
        <taxon>Pseudomonadati</taxon>
        <taxon>Pseudomonadota</taxon>
        <taxon>Alphaproteobacteria</taxon>
        <taxon>Hyphomicrobiales</taxon>
        <taxon>Methylobacteriaceae</taxon>
        <taxon>Microvirga</taxon>
    </lineage>
</organism>
<accession>A0ABV6Y9Y2</accession>
<proteinExistence type="predicted"/>
<reference evidence="8 9" key="1">
    <citation type="submission" date="2024-09" db="EMBL/GenBank/DDBJ databases">
        <title>Nodulacao em especies de Leguminosae Basais da Amazonia e Caracterizacao dos Rizobios e Bacterias Associadas aos Nodulos.</title>
        <authorList>
            <person name="Jambeiro I.C.A."/>
            <person name="Lopes I.S."/>
            <person name="Aguiar E.R.G.R."/>
            <person name="Santos A.F.J."/>
            <person name="Dos Santos J.M.F."/>
            <person name="Gross E."/>
        </authorList>
    </citation>
    <scope>NUCLEOTIDE SEQUENCE [LARGE SCALE GENOMIC DNA]</scope>
    <source>
        <strain evidence="8 9">BRUESC1165</strain>
    </source>
</reference>
<feature type="transmembrane region" description="Helical" evidence="6">
    <location>
        <begin position="176"/>
        <end position="194"/>
    </location>
</feature>
<evidence type="ECO:0000256" key="3">
    <source>
        <dbReference type="ARBA" id="ARBA00022906"/>
    </source>
</evidence>
<dbReference type="NCBIfam" id="TIGR01297">
    <property type="entry name" value="CDF"/>
    <property type="match status" value="1"/>
</dbReference>
<evidence type="ECO:0000256" key="4">
    <source>
        <dbReference type="ARBA" id="ARBA00022989"/>
    </source>
</evidence>
<evidence type="ECO:0000313" key="8">
    <source>
        <dbReference type="EMBL" id="MFC1457885.1"/>
    </source>
</evidence>
<keyword evidence="2 6" id="KW-0812">Transmembrane</keyword>
<dbReference type="InterPro" id="IPR002524">
    <property type="entry name" value="Cation_efflux"/>
</dbReference>